<dbReference type="KEGG" id="bmx:BMS_2813"/>
<feature type="region of interest" description="Disordered" evidence="1">
    <location>
        <begin position="86"/>
        <end position="107"/>
    </location>
</feature>
<dbReference type="STRING" id="862908.BMS_2813"/>
<dbReference type="Proteomes" id="UP000008963">
    <property type="component" value="Chromosome"/>
</dbReference>
<reference evidence="4" key="1">
    <citation type="journal article" date="2013" name="ISME J.">
        <title>A small predatory core genome in the divergent marine Bacteriovorax marinus SJ and the terrestrial Bdellovibrio bacteriovorus.</title>
        <authorList>
            <person name="Crossman L.C."/>
            <person name="Chen H."/>
            <person name="Cerdeno-Tarraga A.M."/>
            <person name="Brooks K."/>
            <person name="Quail M.A."/>
            <person name="Pineiro S.A."/>
            <person name="Hobley L."/>
            <person name="Sockett R.E."/>
            <person name="Bentley S.D."/>
            <person name="Parkhill J."/>
            <person name="Williams H.N."/>
            <person name="Stine O.C."/>
        </authorList>
    </citation>
    <scope>NUCLEOTIDE SEQUENCE [LARGE SCALE GENOMIC DNA]</scope>
    <source>
        <strain evidence="4">ATCC BAA-682 / DSM 15412 / SJ</strain>
    </source>
</reference>
<evidence type="ECO:0000256" key="2">
    <source>
        <dbReference type="SAM" id="Phobius"/>
    </source>
</evidence>
<keyword evidence="2" id="KW-1133">Transmembrane helix</keyword>
<name>E1WY34_HALMS</name>
<keyword evidence="2" id="KW-0812">Transmembrane</keyword>
<keyword evidence="4" id="KW-1185">Reference proteome</keyword>
<dbReference type="PATRIC" id="fig|862908.3.peg.2690"/>
<gene>
    <name evidence="3" type="ordered locus">BMS_2813</name>
</gene>
<evidence type="ECO:0000313" key="4">
    <source>
        <dbReference type="Proteomes" id="UP000008963"/>
    </source>
</evidence>
<dbReference type="HOGENOM" id="CLU_670426_0_0_7"/>
<proteinExistence type="predicted"/>
<sequence length="410" mass="47025">MSMIYVISPYQGDHLGYSVKFKKKKAKYSLLHASLRYQSREFLVSAEQVKSGVLHNLLQINNSSEKELKDRCLYLPGSKDIRVSQSTSKNGPFFRLKKNSKEPPLGSNESYEHQFFKIALTQLSELKCIKPGSSQGYTVKYRNPRGEMSFSESQKLEKGMKIVDVIADLVSENRKGKVALEAIVSSSLCPKKIRYLNSKSLQIIAILVPKFPDIPNRVLMVEEQQQLLNDCKRRIGRKKSVGILIPRGDVSSRDLEGTGFYIEGIEREKDSNRKEVKKIRATPVEERKVEKQNDAVDISRWGNSRHLVNSVVKAEIPKRNIESVIEEMKAVSVTIEDCKESEPHVFKEDSLIEEEWPSLSNRSQNLVETKYRQEDKRLPTFFEGLLILIFENFRFSFVFLLGVIVLVNLF</sequence>
<accession>E1WY34</accession>
<feature type="transmembrane region" description="Helical" evidence="2">
    <location>
        <begin position="385"/>
        <end position="409"/>
    </location>
</feature>
<organism evidence="3 4">
    <name type="scientific">Halobacteriovorax marinus (strain ATCC BAA-682 / DSM 15412 / SJ)</name>
    <name type="common">Bacteriovorax marinus</name>
    <dbReference type="NCBI Taxonomy" id="862908"/>
    <lineage>
        <taxon>Bacteria</taxon>
        <taxon>Pseudomonadati</taxon>
        <taxon>Bdellovibrionota</taxon>
        <taxon>Bacteriovoracia</taxon>
        <taxon>Bacteriovoracales</taxon>
        <taxon>Halobacteriovoraceae</taxon>
        <taxon>Halobacteriovorax</taxon>
    </lineage>
</organism>
<evidence type="ECO:0000256" key="1">
    <source>
        <dbReference type="SAM" id="MobiDB-lite"/>
    </source>
</evidence>
<dbReference type="EMBL" id="FQ312005">
    <property type="protein sequence ID" value="CBW27589.1"/>
    <property type="molecule type" value="Genomic_DNA"/>
</dbReference>
<dbReference type="AlphaFoldDB" id="E1WY34"/>
<evidence type="ECO:0000313" key="3">
    <source>
        <dbReference type="EMBL" id="CBW27589.1"/>
    </source>
</evidence>
<protein>
    <submittedName>
        <fullName evidence="3">Membrane protein</fullName>
    </submittedName>
</protein>
<keyword evidence="2" id="KW-0472">Membrane</keyword>